<feature type="domain" description="AB hydrolase-1" evidence="2">
    <location>
        <begin position="29"/>
        <end position="153"/>
    </location>
</feature>
<evidence type="ECO:0000259" key="2">
    <source>
        <dbReference type="Pfam" id="PF00561"/>
    </source>
</evidence>
<dbReference type="EMBL" id="MASU01000005">
    <property type="protein sequence ID" value="PXY35416.1"/>
    <property type="molecule type" value="Genomic_DNA"/>
</dbReference>
<evidence type="ECO:0000313" key="4">
    <source>
        <dbReference type="Proteomes" id="UP000247892"/>
    </source>
</evidence>
<keyword evidence="3" id="KW-0378">Hydrolase</keyword>
<dbReference type="Gene3D" id="3.40.50.1820">
    <property type="entry name" value="alpha/beta hydrolase"/>
    <property type="match status" value="1"/>
</dbReference>
<evidence type="ECO:0000313" key="3">
    <source>
        <dbReference type="EMBL" id="PXY35416.1"/>
    </source>
</evidence>
<evidence type="ECO:0000256" key="1">
    <source>
        <dbReference type="SAM" id="MobiDB-lite"/>
    </source>
</evidence>
<dbReference type="AlphaFoldDB" id="A0A318LL92"/>
<gene>
    <name evidence="3" type="ORF">BA062_07700</name>
</gene>
<dbReference type="PANTHER" id="PTHR43798">
    <property type="entry name" value="MONOACYLGLYCEROL LIPASE"/>
    <property type="match status" value="1"/>
</dbReference>
<organism evidence="3 4">
    <name type="scientific">Prauserella flavalba</name>
    <dbReference type="NCBI Taxonomy" id="1477506"/>
    <lineage>
        <taxon>Bacteria</taxon>
        <taxon>Bacillati</taxon>
        <taxon>Actinomycetota</taxon>
        <taxon>Actinomycetes</taxon>
        <taxon>Pseudonocardiales</taxon>
        <taxon>Pseudonocardiaceae</taxon>
        <taxon>Prauserella</taxon>
    </lineage>
</organism>
<dbReference type="InterPro" id="IPR029058">
    <property type="entry name" value="AB_hydrolase_fold"/>
</dbReference>
<dbReference type="SUPFAM" id="SSF53474">
    <property type="entry name" value="alpha/beta-Hydrolases"/>
    <property type="match status" value="1"/>
</dbReference>
<feature type="compositionally biased region" description="Basic and acidic residues" evidence="1">
    <location>
        <begin position="68"/>
        <end position="80"/>
    </location>
</feature>
<name>A0A318LL92_9PSEU</name>
<proteinExistence type="predicted"/>
<feature type="region of interest" description="Disordered" evidence="1">
    <location>
        <begin position="59"/>
        <end position="80"/>
    </location>
</feature>
<dbReference type="InterPro" id="IPR000073">
    <property type="entry name" value="AB_hydrolase_1"/>
</dbReference>
<protein>
    <submittedName>
        <fullName evidence="3">Hydrolase</fullName>
    </submittedName>
</protein>
<keyword evidence="4" id="KW-1185">Reference proteome</keyword>
<dbReference type="Pfam" id="PF00561">
    <property type="entry name" value="Abhydrolase_1"/>
    <property type="match status" value="1"/>
</dbReference>
<dbReference type="GO" id="GO:0016787">
    <property type="term" value="F:hydrolase activity"/>
    <property type="evidence" value="ECO:0007669"/>
    <property type="project" value="UniProtKB-KW"/>
</dbReference>
<dbReference type="RefSeq" id="WP_110337071.1">
    <property type="nucleotide sequence ID" value="NZ_JBHVKT010000079.1"/>
</dbReference>
<accession>A0A318LL92</accession>
<sequence length="276" mass="29343">MNHTTATVTTGTLRVPDATLYYEVRGSGPVVVLVGAPMDARSFEPLADLLATDHTVLTTDPRGINRSQVDDPTRDSTPEQRAGDLSRLLTHLGAGPAAVLGSSGGAVSVLALAQAHPEQVHTVIAHEPPLNELLADREQLRERTEDIIATYLAGDSLGAGRKFLAVANIQLPDEVVEQMFGGEQSPQEAADARFQYAHMLRATTRWVPDFDRLRSGSPRVVVGIGEESGGQLCERTSLALADGLGIAPTLFPGDHVGFAGEPAAFNTRLRAVLRGD</sequence>
<comment type="caution">
    <text evidence="3">The sequence shown here is derived from an EMBL/GenBank/DDBJ whole genome shotgun (WGS) entry which is preliminary data.</text>
</comment>
<dbReference type="OrthoDB" id="3210164at2"/>
<dbReference type="Proteomes" id="UP000247892">
    <property type="component" value="Unassembled WGS sequence"/>
</dbReference>
<reference evidence="3 4" key="1">
    <citation type="submission" date="2016-07" db="EMBL/GenBank/DDBJ databases">
        <title>Draft genome sequence of Prauserella sp. YIM 121212, isolated from alkaline soil.</title>
        <authorList>
            <person name="Ruckert C."/>
            <person name="Albersmeier A."/>
            <person name="Jiang C.-L."/>
            <person name="Jiang Y."/>
            <person name="Kalinowski J."/>
            <person name="Schneider O."/>
            <person name="Winkler A."/>
            <person name="Zotchev S.B."/>
        </authorList>
    </citation>
    <scope>NUCLEOTIDE SEQUENCE [LARGE SCALE GENOMIC DNA]</scope>
    <source>
        <strain evidence="3 4">YIM 121212</strain>
    </source>
</reference>
<dbReference type="InterPro" id="IPR050266">
    <property type="entry name" value="AB_hydrolase_sf"/>
</dbReference>